<dbReference type="Proteomes" id="UP000625711">
    <property type="component" value="Unassembled WGS sequence"/>
</dbReference>
<comment type="caution">
    <text evidence="2">The sequence shown here is derived from an EMBL/GenBank/DDBJ whole genome shotgun (WGS) entry which is preliminary data.</text>
</comment>
<gene>
    <name evidence="2" type="ORF">GWI33_021043</name>
</gene>
<accession>A0A834HNI1</accession>
<organism evidence="2 3">
    <name type="scientific">Rhynchophorus ferrugineus</name>
    <name type="common">Red palm weevil</name>
    <name type="synonym">Curculio ferrugineus</name>
    <dbReference type="NCBI Taxonomy" id="354439"/>
    <lineage>
        <taxon>Eukaryota</taxon>
        <taxon>Metazoa</taxon>
        <taxon>Ecdysozoa</taxon>
        <taxon>Arthropoda</taxon>
        <taxon>Hexapoda</taxon>
        <taxon>Insecta</taxon>
        <taxon>Pterygota</taxon>
        <taxon>Neoptera</taxon>
        <taxon>Endopterygota</taxon>
        <taxon>Coleoptera</taxon>
        <taxon>Polyphaga</taxon>
        <taxon>Cucujiformia</taxon>
        <taxon>Curculionidae</taxon>
        <taxon>Dryophthorinae</taxon>
        <taxon>Rhynchophorus</taxon>
    </lineage>
</organism>
<keyword evidence="1" id="KW-1133">Transmembrane helix</keyword>
<sequence>MRRKQTAGAIVFRETSDATMKVGIFLIVTMILFKRVMFSYGDKDNTDIIDKIWKGIDSITVFNIQFESQLKIWEYLVVKN</sequence>
<evidence type="ECO:0000313" key="3">
    <source>
        <dbReference type="Proteomes" id="UP000625711"/>
    </source>
</evidence>
<reference evidence="2" key="1">
    <citation type="submission" date="2020-08" db="EMBL/GenBank/DDBJ databases">
        <title>Genome sequencing and assembly of the red palm weevil Rhynchophorus ferrugineus.</title>
        <authorList>
            <person name="Dias G.B."/>
            <person name="Bergman C.M."/>
            <person name="Manee M."/>
        </authorList>
    </citation>
    <scope>NUCLEOTIDE SEQUENCE</scope>
    <source>
        <strain evidence="2">AA-2017</strain>
        <tissue evidence="2">Whole larva</tissue>
    </source>
</reference>
<name>A0A834HNI1_RHYFE</name>
<keyword evidence="3" id="KW-1185">Reference proteome</keyword>
<keyword evidence="1" id="KW-0812">Transmembrane</keyword>
<evidence type="ECO:0000256" key="1">
    <source>
        <dbReference type="SAM" id="Phobius"/>
    </source>
</evidence>
<dbReference type="AlphaFoldDB" id="A0A834HNI1"/>
<feature type="transmembrane region" description="Helical" evidence="1">
    <location>
        <begin position="20"/>
        <end position="38"/>
    </location>
</feature>
<evidence type="ECO:0000313" key="2">
    <source>
        <dbReference type="EMBL" id="KAF7265592.1"/>
    </source>
</evidence>
<protein>
    <submittedName>
        <fullName evidence="2">Uncharacterized protein</fullName>
    </submittedName>
</protein>
<keyword evidence="1" id="KW-0472">Membrane</keyword>
<proteinExistence type="predicted"/>
<dbReference type="EMBL" id="JAACXV010014605">
    <property type="protein sequence ID" value="KAF7265592.1"/>
    <property type="molecule type" value="Genomic_DNA"/>
</dbReference>